<comment type="caution">
    <text evidence="2">The sequence shown here is derived from an EMBL/GenBank/DDBJ whole genome shotgun (WGS) entry which is preliminary data.</text>
</comment>
<feature type="transmembrane region" description="Helical" evidence="1">
    <location>
        <begin position="52"/>
        <end position="72"/>
    </location>
</feature>
<keyword evidence="1" id="KW-1133">Transmembrane helix</keyword>
<dbReference type="Proteomes" id="UP000590964">
    <property type="component" value="Unassembled WGS sequence"/>
</dbReference>
<sequence>MADLLQSLWGIVALLVFLLILAVPGTIAVIAFSRLKGRIAKKFKLSWIKASFISTFIAMFLLVLVLYLIPFLQVLSFTQNDFLPAGMQTQIIEAENSEELIEQPFQANYFLDLIIFSVITILRLLFVALVLSLLLLPLELIGSAIFSKLARKKSANILAFYASTFTAMVVAVIVVFAFPWIPAGLLYFLYFA</sequence>
<feature type="transmembrane region" description="Helical" evidence="1">
    <location>
        <begin position="6"/>
        <end position="32"/>
    </location>
</feature>
<organism evidence="2 3">
    <name type="scientific">Candidatus Iainarchaeum sp</name>
    <dbReference type="NCBI Taxonomy" id="3101447"/>
    <lineage>
        <taxon>Archaea</taxon>
        <taxon>Candidatus Iainarchaeota</taxon>
        <taxon>Candidatus Iainarchaeia</taxon>
        <taxon>Candidatus Iainarchaeales</taxon>
        <taxon>Candidatus Iainarchaeaceae</taxon>
        <taxon>Candidatus Iainarchaeum</taxon>
    </lineage>
</organism>
<accession>A0A7J4K1D8</accession>
<keyword evidence="1" id="KW-0812">Transmembrane</keyword>
<evidence type="ECO:0000313" key="2">
    <source>
        <dbReference type="EMBL" id="HIH21957.1"/>
    </source>
</evidence>
<dbReference type="EMBL" id="DUFW01000085">
    <property type="protein sequence ID" value="HIH21957.1"/>
    <property type="molecule type" value="Genomic_DNA"/>
</dbReference>
<protein>
    <submittedName>
        <fullName evidence="2">Uncharacterized protein</fullName>
    </submittedName>
</protein>
<feature type="transmembrane region" description="Helical" evidence="1">
    <location>
        <begin position="157"/>
        <end position="181"/>
    </location>
</feature>
<evidence type="ECO:0000313" key="3">
    <source>
        <dbReference type="Proteomes" id="UP000590964"/>
    </source>
</evidence>
<feature type="transmembrane region" description="Helical" evidence="1">
    <location>
        <begin position="113"/>
        <end position="136"/>
    </location>
</feature>
<gene>
    <name evidence="2" type="ORF">HA222_04855</name>
</gene>
<evidence type="ECO:0000256" key="1">
    <source>
        <dbReference type="SAM" id="Phobius"/>
    </source>
</evidence>
<name>A0A7J4K1D8_9ARCH</name>
<dbReference type="AlphaFoldDB" id="A0A7J4K1D8"/>
<keyword evidence="1" id="KW-0472">Membrane</keyword>
<reference evidence="3" key="1">
    <citation type="journal article" date="2020" name="bioRxiv">
        <title>A rank-normalized archaeal taxonomy based on genome phylogeny resolves widespread incomplete and uneven classifications.</title>
        <authorList>
            <person name="Rinke C."/>
            <person name="Chuvochina M."/>
            <person name="Mussig A.J."/>
            <person name="Chaumeil P.-A."/>
            <person name="Waite D.W."/>
            <person name="Whitman W.B."/>
            <person name="Parks D.H."/>
            <person name="Hugenholtz P."/>
        </authorList>
    </citation>
    <scope>NUCLEOTIDE SEQUENCE [LARGE SCALE GENOMIC DNA]</scope>
</reference>
<proteinExistence type="predicted"/>